<accession>A0A5C3PV83</accession>
<sequence length="132" mass="14505">MSTREPHEQGGLQTPVACTRHAWMRGCLWHAYGRMSVRLRPLCDGGASRGQRCMELLGLESNIYHDCGSRTHPRPCPLVLSSLVCFLSLLVCAPPPEGRGCLWLPRSGCVIDILPRAANIPSSRGGVVLRSW</sequence>
<dbReference type="Proteomes" id="UP000308197">
    <property type="component" value="Unassembled WGS sequence"/>
</dbReference>
<protein>
    <submittedName>
        <fullName evidence="1">Uncharacterized protein</fullName>
    </submittedName>
</protein>
<dbReference type="EMBL" id="ML210994">
    <property type="protein sequence ID" value="TFK92687.1"/>
    <property type="molecule type" value="Genomic_DNA"/>
</dbReference>
<keyword evidence="2" id="KW-1185">Reference proteome</keyword>
<gene>
    <name evidence="1" type="ORF">K466DRAFT_206409</name>
</gene>
<proteinExistence type="predicted"/>
<evidence type="ECO:0000313" key="1">
    <source>
        <dbReference type="EMBL" id="TFK92687.1"/>
    </source>
</evidence>
<organism evidence="1 2">
    <name type="scientific">Polyporus arcularius HHB13444</name>
    <dbReference type="NCBI Taxonomy" id="1314778"/>
    <lineage>
        <taxon>Eukaryota</taxon>
        <taxon>Fungi</taxon>
        <taxon>Dikarya</taxon>
        <taxon>Basidiomycota</taxon>
        <taxon>Agaricomycotina</taxon>
        <taxon>Agaricomycetes</taxon>
        <taxon>Polyporales</taxon>
        <taxon>Polyporaceae</taxon>
        <taxon>Polyporus</taxon>
    </lineage>
</organism>
<dbReference type="InParanoid" id="A0A5C3PV83"/>
<name>A0A5C3PV83_9APHY</name>
<evidence type="ECO:0000313" key="2">
    <source>
        <dbReference type="Proteomes" id="UP000308197"/>
    </source>
</evidence>
<reference evidence="1 2" key="1">
    <citation type="journal article" date="2019" name="Nat. Ecol. Evol.">
        <title>Megaphylogeny resolves global patterns of mushroom evolution.</title>
        <authorList>
            <person name="Varga T."/>
            <person name="Krizsan K."/>
            <person name="Foldi C."/>
            <person name="Dima B."/>
            <person name="Sanchez-Garcia M."/>
            <person name="Sanchez-Ramirez S."/>
            <person name="Szollosi G.J."/>
            <person name="Szarkandi J.G."/>
            <person name="Papp V."/>
            <person name="Albert L."/>
            <person name="Andreopoulos W."/>
            <person name="Angelini C."/>
            <person name="Antonin V."/>
            <person name="Barry K.W."/>
            <person name="Bougher N.L."/>
            <person name="Buchanan P."/>
            <person name="Buyck B."/>
            <person name="Bense V."/>
            <person name="Catcheside P."/>
            <person name="Chovatia M."/>
            <person name="Cooper J."/>
            <person name="Damon W."/>
            <person name="Desjardin D."/>
            <person name="Finy P."/>
            <person name="Geml J."/>
            <person name="Haridas S."/>
            <person name="Hughes K."/>
            <person name="Justo A."/>
            <person name="Karasinski D."/>
            <person name="Kautmanova I."/>
            <person name="Kiss B."/>
            <person name="Kocsube S."/>
            <person name="Kotiranta H."/>
            <person name="LaButti K.M."/>
            <person name="Lechner B.E."/>
            <person name="Liimatainen K."/>
            <person name="Lipzen A."/>
            <person name="Lukacs Z."/>
            <person name="Mihaltcheva S."/>
            <person name="Morgado L.N."/>
            <person name="Niskanen T."/>
            <person name="Noordeloos M.E."/>
            <person name="Ohm R.A."/>
            <person name="Ortiz-Santana B."/>
            <person name="Ovrebo C."/>
            <person name="Racz N."/>
            <person name="Riley R."/>
            <person name="Savchenko A."/>
            <person name="Shiryaev A."/>
            <person name="Soop K."/>
            <person name="Spirin V."/>
            <person name="Szebenyi C."/>
            <person name="Tomsovsky M."/>
            <person name="Tulloss R.E."/>
            <person name="Uehling J."/>
            <person name="Grigoriev I.V."/>
            <person name="Vagvolgyi C."/>
            <person name="Papp T."/>
            <person name="Martin F.M."/>
            <person name="Miettinen O."/>
            <person name="Hibbett D.S."/>
            <person name="Nagy L.G."/>
        </authorList>
    </citation>
    <scope>NUCLEOTIDE SEQUENCE [LARGE SCALE GENOMIC DNA]</scope>
    <source>
        <strain evidence="1 2">HHB13444</strain>
    </source>
</reference>
<dbReference type="AlphaFoldDB" id="A0A5C3PV83"/>